<dbReference type="EMBL" id="CP116423">
    <property type="protein sequence ID" value="WCE69758.1"/>
    <property type="molecule type" value="Genomic_DNA"/>
</dbReference>
<dbReference type="Proteomes" id="UP001210770">
    <property type="component" value="Chromosome"/>
</dbReference>
<keyword evidence="1" id="KW-0812">Transmembrane</keyword>
<keyword evidence="1" id="KW-0472">Membrane</keyword>
<evidence type="ECO:0000313" key="3">
    <source>
        <dbReference type="Proteomes" id="UP001210770"/>
    </source>
</evidence>
<gene>
    <name evidence="2" type="ORF">PL336_13260</name>
</gene>
<sequence>MRGIVFKRFVQSEEGSQTIAFLVLLPLLVWSIMAMLTFTDAFRVRGMATDATAVIADSLSRQTTPINAADLLGLQSVAEQLTGYEVSLRVTQVRCILNCDSLDRRILAVDFSQGIGLDSLLDLDFIAGLSRERVPLMANGDRLVLVETSFMHEPIAQIGLEGTEVNVSHATRMRFAPQLCWIRCIIS</sequence>
<reference evidence="2" key="1">
    <citation type="submission" date="2023-01" db="EMBL/GenBank/DDBJ databases">
        <title>Comparative genomic analysis of cold water coral derived Sulfitobacter faviae: insights into their metabolism and habitat adaptation.</title>
        <authorList>
            <person name="Guo Y."/>
            <person name="Lin S."/>
            <person name="Huang Z."/>
            <person name="Tang K."/>
            <person name="Wang X."/>
        </authorList>
    </citation>
    <scope>NUCLEOTIDE SEQUENCE</scope>
    <source>
        <strain evidence="2">SCSIO W_1865</strain>
    </source>
</reference>
<name>A0AAX3LM59_9RHOB</name>
<keyword evidence="1" id="KW-1133">Transmembrane helix</keyword>
<dbReference type="RefSeq" id="WP_271688126.1">
    <property type="nucleotide sequence ID" value="NZ_CP116423.1"/>
</dbReference>
<protein>
    <recommendedName>
        <fullName evidence="4">Flp pilus assembly protein TadG</fullName>
    </recommendedName>
</protein>
<evidence type="ECO:0008006" key="4">
    <source>
        <dbReference type="Google" id="ProtNLM"/>
    </source>
</evidence>
<evidence type="ECO:0000256" key="1">
    <source>
        <dbReference type="SAM" id="Phobius"/>
    </source>
</evidence>
<proteinExistence type="predicted"/>
<feature type="transmembrane region" description="Helical" evidence="1">
    <location>
        <begin position="19"/>
        <end position="38"/>
    </location>
</feature>
<organism evidence="2 3">
    <name type="scientific">Sulfitobacter faviae</name>
    <dbReference type="NCBI Taxonomy" id="1775881"/>
    <lineage>
        <taxon>Bacteria</taxon>
        <taxon>Pseudomonadati</taxon>
        <taxon>Pseudomonadota</taxon>
        <taxon>Alphaproteobacteria</taxon>
        <taxon>Rhodobacterales</taxon>
        <taxon>Roseobacteraceae</taxon>
        <taxon>Sulfitobacter</taxon>
    </lineage>
</organism>
<accession>A0AAX3LM59</accession>
<evidence type="ECO:0000313" key="2">
    <source>
        <dbReference type="EMBL" id="WCE69758.1"/>
    </source>
</evidence>
<dbReference type="AlphaFoldDB" id="A0AAX3LM59"/>